<reference evidence="2 3" key="2">
    <citation type="submission" date="2018-11" db="EMBL/GenBank/DDBJ databases">
        <authorList>
            <consortium name="Pathogen Informatics"/>
        </authorList>
    </citation>
    <scope>NUCLEOTIDE SEQUENCE [LARGE SCALE GENOMIC DNA]</scope>
</reference>
<name>A0A0N4TKV9_BRUPA</name>
<feature type="region of interest" description="Disordered" evidence="1">
    <location>
        <begin position="53"/>
        <end position="132"/>
    </location>
</feature>
<organism evidence="4">
    <name type="scientific">Brugia pahangi</name>
    <name type="common">Filarial nematode worm</name>
    <dbReference type="NCBI Taxonomy" id="6280"/>
    <lineage>
        <taxon>Eukaryota</taxon>
        <taxon>Metazoa</taxon>
        <taxon>Ecdysozoa</taxon>
        <taxon>Nematoda</taxon>
        <taxon>Chromadorea</taxon>
        <taxon>Rhabditida</taxon>
        <taxon>Spirurina</taxon>
        <taxon>Spiruromorpha</taxon>
        <taxon>Filarioidea</taxon>
        <taxon>Onchocercidae</taxon>
        <taxon>Brugia</taxon>
    </lineage>
</organism>
<protein>
    <submittedName>
        <fullName evidence="2 4">Uncharacterized protein</fullName>
    </submittedName>
</protein>
<sequence>MVSANRLKTYKGNDVDTGKRRVLSGVNGPISQYGLLHGVDEMRNGGVRARLGGVRGKRNKRRRTSETTVTTLNDNSRIKKKREKNNNKKLNEERIESAVTNGTVLDGKRLGSKKSCHKLRSSENPNESDDTI</sequence>
<dbReference type="WBParaSite" id="BPAG_0000899701-mRNA-1">
    <property type="protein sequence ID" value="BPAG_0000899701-mRNA-1"/>
    <property type="gene ID" value="BPAG_0000899701"/>
</dbReference>
<reference evidence="4" key="1">
    <citation type="submission" date="2017-02" db="UniProtKB">
        <authorList>
            <consortium name="WormBaseParasite"/>
        </authorList>
    </citation>
    <scope>IDENTIFICATION</scope>
</reference>
<evidence type="ECO:0000256" key="1">
    <source>
        <dbReference type="SAM" id="MobiDB-lite"/>
    </source>
</evidence>
<feature type="compositionally biased region" description="Basic and acidic residues" evidence="1">
    <location>
        <begin position="84"/>
        <end position="96"/>
    </location>
</feature>
<gene>
    <name evidence="2" type="ORF">BPAG_LOCUS8959</name>
</gene>
<feature type="compositionally biased region" description="Polar residues" evidence="1">
    <location>
        <begin position="66"/>
        <end position="75"/>
    </location>
</feature>
<evidence type="ECO:0000313" key="3">
    <source>
        <dbReference type="Proteomes" id="UP000278627"/>
    </source>
</evidence>
<dbReference type="AlphaFoldDB" id="A0A0N4TKV9"/>
<feature type="compositionally biased region" description="Basic residues" evidence="1">
    <location>
        <begin position="110"/>
        <end position="119"/>
    </location>
</feature>
<dbReference type="EMBL" id="UZAD01013144">
    <property type="protein sequence ID" value="VDN90145.1"/>
    <property type="molecule type" value="Genomic_DNA"/>
</dbReference>
<evidence type="ECO:0000313" key="4">
    <source>
        <dbReference type="WBParaSite" id="BPAG_0000899701-mRNA-1"/>
    </source>
</evidence>
<dbReference type="Proteomes" id="UP000278627">
    <property type="component" value="Unassembled WGS sequence"/>
</dbReference>
<proteinExistence type="predicted"/>
<keyword evidence="3" id="KW-1185">Reference proteome</keyword>
<accession>A0A0N4TKV9</accession>
<evidence type="ECO:0000313" key="2">
    <source>
        <dbReference type="EMBL" id="VDN90145.1"/>
    </source>
</evidence>